<dbReference type="AlphaFoldDB" id="A0A2H1CJ88"/>
<dbReference type="InterPro" id="IPR000971">
    <property type="entry name" value="Globin"/>
</dbReference>
<evidence type="ECO:0000313" key="8">
    <source>
        <dbReference type="Proteomes" id="UP000230066"/>
    </source>
</evidence>
<reference evidence="7" key="1">
    <citation type="submission" date="2019-03" db="EMBL/GenBank/DDBJ databases">
        <title>Improved annotation for the trematode Fasciola hepatica.</title>
        <authorList>
            <person name="Choi Y.-J."/>
            <person name="Martin J."/>
            <person name="Mitreva M."/>
        </authorList>
    </citation>
    <scope>NUCLEOTIDE SEQUENCE [LARGE SCALE GENOMIC DNA]</scope>
</reference>
<dbReference type="SUPFAM" id="SSF46458">
    <property type="entry name" value="Globin-like"/>
    <property type="match status" value="1"/>
</dbReference>
<evidence type="ECO:0000313" key="7">
    <source>
        <dbReference type="EMBL" id="THD25871.1"/>
    </source>
</evidence>
<dbReference type="CDD" id="cd01040">
    <property type="entry name" value="Mb-like"/>
    <property type="match status" value="1"/>
</dbReference>
<evidence type="ECO:0000256" key="3">
    <source>
        <dbReference type="ARBA" id="ARBA00022723"/>
    </source>
</evidence>
<feature type="domain" description="Globin" evidence="6">
    <location>
        <begin position="3"/>
        <end position="149"/>
    </location>
</feature>
<keyword evidence="3" id="KW-0479">Metal-binding</keyword>
<keyword evidence="2 5" id="KW-0349">Heme</keyword>
<evidence type="ECO:0000256" key="4">
    <source>
        <dbReference type="ARBA" id="ARBA00023004"/>
    </source>
</evidence>
<accession>A0A2H1CJ88</accession>
<organism evidence="7 8">
    <name type="scientific">Fasciola hepatica</name>
    <name type="common">Liver fluke</name>
    <dbReference type="NCBI Taxonomy" id="6192"/>
    <lineage>
        <taxon>Eukaryota</taxon>
        <taxon>Metazoa</taxon>
        <taxon>Spiralia</taxon>
        <taxon>Lophotrochozoa</taxon>
        <taxon>Platyhelminthes</taxon>
        <taxon>Trematoda</taxon>
        <taxon>Digenea</taxon>
        <taxon>Plagiorchiida</taxon>
        <taxon>Echinostomata</taxon>
        <taxon>Echinostomatoidea</taxon>
        <taxon>Fasciolidae</taxon>
        <taxon>Fasciola</taxon>
    </lineage>
</organism>
<dbReference type="GO" id="GO:0020037">
    <property type="term" value="F:heme binding"/>
    <property type="evidence" value="ECO:0007669"/>
    <property type="project" value="InterPro"/>
</dbReference>
<gene>
    <name evidence="7" type="ORF">D915_003344</name>
</gene>
<dbReference type="GO" id="GO:0046872">
    <property type="term" value="F:metal ion binding"/>
    <property type="evidence" value="ECO:0007669"/>
    <property type="project" value="UniProtKB-KW"/>
</dbReference>
<evidence type="ECO:0000256" key="5">
    <source>
        <dbReference type="RuleBase" id="RU000356"/>
    </source>
</evidence>
<protein>
    <submittedName>
        <fullName evidence="7">Globin-3</fullName>
    </submittedName>
</protein>
<keyword evidence="1 5" id="KW-0813">Transport</keyword>
<comment type="caution">
    <text evidence="7">The sequence shown here is derived from an EMBL/GenBank/DDBJ whole genome shotgun (WGS) entry which is preliminary data.</text>
</comment>
<dbReference type="InterPro" id="IPR044399">
    <property type="entry name" value="Mb-like_M"/>
</dbReference>
<dbReference type="Proteomes" id="UP000230066">
    <property type="component" value="Unassembled WGS sequence"/>
</dbReference>
<comment type="similarity">
    <text evidence="5">Belongs to the globin family.</text>
</comment>
<evidence type="ECO:0000256" key="1">
    <source>
        <dbReference type="ARBA" id="ARBA00022448"/>
    </source>
</evidence>
<evidence type="ECO:0000256" key="2">
    <source>
        <dbReference type="ARBA" id="ARBA00022617"/>
    </source>
</evidence>
<dbReference type="EMBL" id="JXXN02000957">
    <property type="protein sequence ID" value="THD25871.1"/>
    <property type="molecule type" value="Genomic_DNA"/>
</dbReference>
<keyword evidence="4" id="KW-0408">Iron</keyword>
<name>A0A2H1CJ88_FASHE</name>
<evidence type="ECO:0000259" key="6">
    <source>
        <dbReference type="PROSITE" id="PS01033"/>
    </source>
</evidence>
<proteinExistence type="inferred from homology"/>
<dbReference type="Pfam" id="PF00042">
    <property type="entry name" value="Globin"/>
    <property type="match status" value="1"/>
</dbReference>
<keyword evidence="8" id="KW-1185">Reference proteome</keyword>
<dbReference type="Gene3D" id="1.10.490.10">
    <property type="entry name" value="Globins"/>
    <property type="match status" value="1"/>
</dbReference>
<dbReference type="GO" id="GO:0005344">
    <property type="term" value="F:oxygen carrier activity"/>
    <property type="evidence" value="ECO:0007669"/>
    <property type="project" value="UniProtKB-KW"/>
</dbReference>
<keyword evidence="5" id="KW-0561">Oxygen transport</keyword>
<dbReference type="GO" id="GO:0019825">
    <property type="term" value="F:oxygen binding"/>
    <property type="evidence" value="ECO:0007669"/>
    <property type="project" value="InterPro"/>
</dbReference>
<dbReference type="InterPro" id="IPR009050">
    <property type="entry name" value="Globin-like_sf"/>
</dbReference>
<dbReference type="InterPro" id="IPR012292">
    <property type="entry name" value="Globin/Proto"/>
</dbReference>
<sequence>MAPLTQQEVDALMDELKPLTTNEEMRTKLGMKVYDALFNAKPDYIQLFSKLQGLNNSNVRQSEGIKYYGRTYVEDLLKFIHAAANEAEYRKLIDGSATQHKTRKVNKEQFLSGQPVFIQVFKEVLKQGHNAQSMEKLFKDMIPAIANKI</sequence>
<dbReference type="PROSITE" id="PS01033">
    <property type="entry name" value="GLOBIN"/>
    <property type="match status" value="1"/>
</dbReference>